<comment type="caution">
    <text evidence="2">The sequence shown here is derived from an EMBL/GenBank/DDBJ whole genome shotgun (WGS) entry which is preliminary data.</text>
</comment>
<name>A0ABW7JHL4_9VIBR</name>
<dbReference type="EMBL" id="JBIHSE010000004">
    <property type="protein sequence ID" value="MFH0274914.1"/>
    <property type="molecule type" value="Genomic_DNA"/>
</dbReference>
<evidence type="ECO:0000259" key="1">
    <source>
        <dbReference type="Pfam" id="PF01656"/>
    </source>
</evidence>
<keyword evidence="3" id="KW-1185">Reference proteome</keyword>
<dbReference type="InterPro" id="IPR027417">
    <property type="entry name" value="P-loop_NTPase"/>
</dbReference>
<dbReference type="CDD" id="cd02042">
    <property type="entry name" value="ParAB_family"/>
    <property type="match status" value="1"/>
</dbReference>
<accession>A0ABW7JHL4</accession>
<dbReference type="InterPro" id="IPR002586">
    <property type="entry name" value="CobQ/CobB/MinD/ParA_Nub-bd_dom"/>
</dbReference>
<dbReference type="Pfam" id="PF01656">
    <property type="entry name" value="CbiA"/>
    <property type="match status" value="1"/>
</dbReference>
<dbReference type="RefSeq" id="WP_394633217.1">
    <property type="nucleotide sequence ID" value="NZ_JBIHSE010000004.1"/>
</dbReference>
<evidence type="ECO:0000313" key="2">
    <source>
        <dbReference type="EMBL" id="MFH0274914.1"/>
    </source>
</evidence>
<feature type="domain" description="CobQ/CobB/MinD/ParA nucleotide binding" evidence="1">
    <location>
        <begin position="6"/>
        <end position="137"/>
    </location>
</feature>
<protein>
    <submittedName>
        <fullName evidence="2">ParA family protein</fullName>
    </submittedName>
</protein>
<gene>
    <name evidence="2" type="ORF">ACGRHZ_26935</name>
</gene>
<reference evidence="2 3" key="1">
    <citation type="submission" date="2024-10" db="EMBL/GenBank/DDBJ databases">
        <authorList>
            <person name="Yibar A."/>
            <person name="Saticioglu I.B."/>
            <person name="Duman M."/>
            <person name="Ajmi N."/>
            <person name="Gurler F."/>
            <person name="Ay H."/>
            <person name="Onuk E."/>
            <person name="Guler S."/>
            <person name="Romalde J.L."/>
        </authorList>
    </citation>
    <scope>NUCLEOTIDE SEQUENCE [LARGE SCALE GENOMIC DNA]</scope>
    <source>
        <strain evidence="2 3">1-TCBS-A</strain>
    </source>
</reference>
<organism evidence="2 3">
    <name type="scientific">Vibrio jasicida</name>
    <dbReference type="NCBI Taxonomy" id="766224"/>
    <lineage>
        <taxon>Bacteria</taxon>
        <taxon>Pseudomonadati</taxon>
        <taxon>Pseudomonadota</taxon>
        <taxon>Gammaproteobacteria</taxon>
        <taxon>Vibrionales</taxon>
        <taxon>Vibrionaceae</taxon>
        <taxon>Vibrio</taxon>
    </lineage>
</organism>
<dbReference type="Gene3D" id="3.40.50.300">
    <property type="entry name" value="P-loop containing nucleotide triphosphate hydrolases"/>
    <property type="match status" value="1"/>
</dbReference>
<evidence type="ECO:0000313" key="3">
    <source>
        <dbReference type="Proteomes" id="UP001607221"/>
    </source>
</evidence>
<proteinExistence type="predicted"/>
<sequence>MEQIILAIMASKGGVGKSALARMFHKELTRQGYKVNGKDGDTQQHFNAYMSTQPSFENPDVTIVDTQGAWTSDNESLIHHIKNDNYKIIVPFKPSNEDLKEALLMAQRLKKMDALNNAVFVVNETYRDFDSEAKSFCDRLREHGLIVSKWQFQDLRAIQRGQNTGKAQKQVQRFLHEQGITHARY</sequence>
<dbReference type="Proteomes" id="UP001607221">
    <property type="component" value="Unassembled WGS sequence"/>
</dbReference>
<dbReference type="SUPFAM" id="SSF52540">
    <property type="entry name" value="P-loop containing nucleoside triphosphate hydrolases"/>
    <property type="match status" value="1"/>
</dbReference>